<organism evidence="2">
    <name type="scientific">Perkinsus marinus (strain ATCC 50983 / TXsc)</name>
    <dbReference type="NCBI Taxonomy" id="423536"/>
    <lineage>
        <taxon>Eukaryota</taxon>
        <taxon>Sar</taxon>
        <taxon>Alveolata</taxon>
        <taxon>Perkinsozoa</taxon>
        <taxon>Perkinsea</taxon>
        <taxon>Perkinsida</taxon>
        <taxon>Perkinsidae</taxon>
        <taxon>Perkinsus</taxon>
    </lineage>
</organism>
<evidence type="ECO:0000313" key="2">
    <source>
        <dbReference type="Proteomes" id="UP000007800"/>
    </source>
</evidence>
<evidence type="ECO:0000313" key="1">
    <source>
        <dbReference type="EMBL" id="EER13431.1"/>
    </source>
</evidence>
<sequence>MTLPEVPDGMDLSATTEEVGPSIVDELKDVVTLDSDQDMLSQANSVLREADEMLAGMRQLREEATGEGD</sequence>
<dbReference type="GeneID" id="9041940"/>
<proteinExistence type="predicted"/>
<accession>C5KQ13</accession>
<dbReference type="RefSeq" id="XP_002781636.1">
    <property type="nucleotide sequence ID" value="XM_002781590.1"/>
</dbReference>
<keyword evidence="2" id="KW-1185">Reference proteome</keyword>
<dbReference type="AlphaFoldDB" id="C5KQ13"/>
<name>C5KQ13_PERM5</name>
<dbReference type="InParanoid" id="C5KQ13"/>
<dbReference type="EMBL" id="GG675184">
    <property type="protein sequence ID" value="EER13431.1"/>
    <property type="molecule type" value="Genomic_DNA"/>
</dbReference>
<reference evidence="1 2" key="1">
    <citation type="submission" date="2008-07" db="EMBL/GenBank/DDBJ databases">
        <authorList>
            <person name="El-Sayed N."/>
            <person name="Caler E."/>
            <person name="Inman J."/>
            <person name="Amedeo P."/>
            <person name="Hass B."/>
            <person name="Wortman J."/>
        </authorList>
    </citation>
    <scope>NUCLEOTIDE SEQUENCE [LARGE SCALE GENOMIC DNA]</scope>
    <source>
        <strain evidence="2">ATCC 50983 / TXsc</strain>
    </source>
</reference>
<protein>
    <submittedName>
        <fullName evidence="1">Uncharacterized protein</fullName>
    </submittedName>
</protein>
<gene>
    <name evidence="1" type="ORF">Pmar_PMAR010533</name>
</gene>
<dbReference type="Proteomes" id="UP000007800">
    <property type="component" value="Unassembled WGS sequence"/>
</dbReference>